<proteinExistence type="predicted"/>
<gene>
    <name evidence="2" type="ORF">H9X71_05690</name>
</gene>
<accession>A0A7L7Z4W6</accession>
<dbReference type="Proteomes" id="UP000516660">
    <property type="component" value="Chromosome"/>
</dbReference>
<reference evidence="2 3" key="1">
    <citation type="submission" date="2020-08" db="EMBL/GenBank/DDBJ databases">
        <title>Description of Clavibacter zhangzhiyonge sp. nov., a phytopathogenic actinobacterium isolated from barley seeds, causing leaf brown spot and decline.</title>
        <authorList>
            <person name="Tian Q."/>
            <person name="Chuan J."/>
            <person name="Zhao W."/>
            <person name="Li X."/>
        </authorList>
    </citation>
    <scope>NUCLEOTIDE SEQUENCE [LARGE SCALE GENOMIC DNA]</scope>
    <source>
        <strain evidence="2 3">DM1</strain>
    </source>
</reference>
<name>A0A7L7Z4W6_9MICO</name>
<dbReference type="KEGG" id="czh:H9X71_05690"/>
<organism evidence="2 3">
    <name type="scientific">Clavibacter zhangzhiyongii</name>
    <dbReference type="NCBI Taxonomy" id="2768071"/>
    <lineage>
        <taxon>Bacteria</taxon>
        <taxon>Bacillati</taxon>
        <taxon>Actinomycetota</taxon>
        <taxon>Actinomycetes</taxon>
        <taxon>Micrococcales</taxon>
        <taxon>Microbacteriaceae</taxon>
        <taxon>Clavibacter</taxon>
    </lineage>
</organism>
<dbReference type="AlphaFoldDB" id="A0A7L7Z4W6"/>
<dbReference type="RefSeq" id="WP_191148715.1">
    <property type="nucleotide sequence ID" value="NZ_CP061274.1"/>
</dbReference>
<evidence type="ECO:0000256" key="1">
    <source>
        <dbReference type="SAM" id="MobiDB-lite"/>
    </source>
</evidence>
<feature type="compositionally biased region" description="Basic and acidic residues" evidence="1">
    <location>
        <begin position="184"/>
        <end position="196"/>
    </location>
</feature>
<protein>
    <submittedName>
        <fullName evidence="2">Uncharacterized protein</fullName>
    </submittedName>
</protein>
<sequence length="206" mass="23217">MSLTRGERIMWIEDDGTVSSMWVDGSFRHLPRRARWAMWTADPADLDELAEDVTALETAVRIAASCRREWPDQSAYRMREIPRELLGGFRGLRDLADVREHLLSFPLALSMQWQTDAVQVAVGVVDTVRRGALRRRLARGAHLVASRLRIPVIGRSEPAPPRARRIAPLDACSAPGQLVDDDGEPLHDPSRVERLAASRSRAARWR</sequence>
<dbReference type="EMBL" id="CP061274">
    <property type="protein sequence ID" value="QOD44810.1"/>
    <property type="molecule type" value="Genomic_DNA"/>
</dbReference>
<evidence type="ECO:0000313" key="3">
    <source>
        <dbReference type="Proteomes" id="UP000516660"/>
    </source>
</evidence>
<keyword evidence="3" id="KW-1185">Reference proteome</keyword>
<feature type="region of interest" description="Disordered" evidence="1">
    <location>
        <begin position="173"/>
        <end position="206"/>
    </location>
</feature>
<evidence type="ECO:0000313" key="2">
    <source>
        <dbReference type="EMBL" id="QOD44810.1"/>
    </source>
</evidence>